<dbReference type="Pfam" id="PF10688">
    <property type="entry name" value="Imp-YgjV"/>
    <property type="match status" value="1"/>
</dbReference>
<feature type="transmembrane region" description="Helical" evidence="1">
    <location>
        <begin position="95"/>
        <end position="111"/>
    </location>
</feature>
<keyword evidence="1" id="KW-0472">Membrane</keyword>
<sequence>MPDFLLSQILVTFTLAIECYAMQLKDKNRLLALLSLSCLFNGAHYLLLGQQTAGFIFLFSSIRFLISIKWKRQWMAAAALCVSLIITYYTYNGLLSILGFMATVLITTGSFSKNDKFLRLMMVFGGLLWLIHNVLLGTPVGVLVELVFVGSSAIGYYRYYIAGRMKNINF</sequence>
<dbReference type="InterPro" id="IPR019629">
    <property type="entry name" value="Uncharacterised_HI1736/YgjV"/>
</dbReference>
<reference evidence="2" key="1">
    <citation type="journal article" date="2014" name="Int. J. Syst. Evol. Microbiol.">
        <title>Complete genome sequence of Corynebacterium casei LMG S-19264T (=DSM 44701T), isolated from a smear-ripened cheese.</title>
        <authorList>
            <consortium name="US DOE Joint Genome Institute (JGI-PGF)"/>
            <person name="Walter F."/>
            <person name="Albersmeier A."/>
            <person name="Kalinowski J."/>
            <person name="Ruckert C."/>
        </authorList>
    </citation>
    <scope>NUCLEOTIDE SEQUENCE</scope>
    <source>
        <strain evidence="2">KCTC 42731</strain>
    </source>
</reference>
<comment type="caution">
    <text evidence="2">The sequence shown here is derived from an EMBL/GenBank/DDBJ whole genome shotgun (WGS) entry which is preliminary data.</text>
</comment>
<proteinExistence type="predicted"/>
<reference evidence="2" key="2">
    <citation type="submission" date="2020-09" db="EMBL/GenBank/DDBJ databases">
        <authorList>
            <person name="Sun Q."/>
            <person name="Kim S."/>
        </authorList>
    </citation>
    <scope>NUCLEOTIDE SEQUENCE</scope>
    <source>
        <strain evidence="2">KCTC 42731</strain>
    </source>
</reference>
<evidence type="ECO:0000313" key="2">
    <source>
        <dbReference type="EMBL" id="GHF94605.1"/>
    </source>
</evidence>
<keyword evidence="1" id="KW-1133">Transmembrane helix</keyword>
<organism evidence="2 3">
    <name type="scientific">Thalassotalea marina</name>
    <dbReference type="NCBI Taxonomy" id="1673741"/>
    <lineage>
        <taxon>Bacteria</taxon>
        <taxon>Pseudomonadati</taxon>
        <taxon>Pseudomonadota</taxon>
        <taxon>Gammaproteobacteria</taxon>
        <taxon>Alteromonadales</taxon>
        <taxon>Colwelliaceae</taxon>
        <taxon>Thalassotalea</taxon>
    </lineage>
</organism>
<evidence type="ECO:0000256" key="1">
    <source>
        <dbReference type="SAM" id="Phobius"/>
    </source>
</evidence>
<dbReference type="AlphaFoldDB" id="A0A919EL79"/>
<evidence type="ECO:0000313" key="3">
    <source>
        <dbReference type="Proteomes" id="UP000623842"/>
    </source>
</evidence>
<keyword evidence="3" id="KW-1185">Reference proteome</keyword>
<dbReference type="EMBL" id="BNCK01000005">
    <property type="protein sequence ID" value="GHF94605.1"/>
    <property type="molecule type" value="Genomic_DNA"/>
</dbReference>
<dbReference type="Proteomes" id="UP000623842">
    <property type="component" value="Unassembled WGS sequence"/>
</dbReference>
<gene>
    <name evidence="2" type="ORF">GCM10017161_23570</name>
</gene>
<keyword evidence="1" id="KW-0812">Transmembrane</keyword>
<name>A0A919EL79_9GAMM</name>
<feature type="transmembrane region" description="Helical" evidence="1">
    <location>
        <begin position="45"/>
        <end position="66"/>
    </location>
</feature>
<accession>A0A919EL79</accession>
<protein>
    <submittedName>
        <fullName evidence="2">Membrane protein</fullName>
    </submittedName>
</protein>
<dbReference type="RefSeq" id="WP_189770748.1">
    <property type="nucleotide sequence ID" value="NZ_BNCK01000005.1"/>
</dbReference>